<feature type="region of interest" description="Disordered" evidence="11">
    <location>
        <begin position="273"/>
        <end position="324"/>
    </location>
</feature>
<feature type="domain" description="C2H2-type" evidence="12">
    <location>
        <begin position="600"/>
        <end position="627"/>
    </location>
</feature>
<gene>
    <name evidence="14" type="primary">LOC101849280</name>
</gene>
<dbReference type="PANTHER" id="PTHR24384:SF189">
    <property type="entry name" value="C2H2-TYPE DOMAIN-CONTAINING PROTEIN-RELATED"/>
    <property type="match status" value="1"/>
</dbReference>
<evidence type="ECO:0000256" key="3">
    <source>
        <dbReference type="ARBA" id="ARBA00022737"/>
    </source>
</evidence>
<evidence type="ECO:0000256" key="2">
    <source>
        <dbReference type="ARBA" id="ARBA00022723"/>
    </source>
</evidence>
<sequence>MMIMTTSEMILPVPEDILSTSVGKEWSFLKQTLLQSTMKHPDNEYCHGWLFPALGGNAVESVLNKFTKDEAESFLKVCHKIEDVLFPNVLLMYNRVRFFMCGRDESESVADHINRLVLLYKGCEFDDPQKIILKDVITDKVVGVDASQVQNILFGCDPWLTRLSDTLASKSVGDKNERDGENGETNFELCKDHEGLARQEVINSNEQITKEDLQVTLPVNHEFDSKGKEKLLQNQNPSSVLKIDSVNGSKTSLKTDMRGSTCRQSLVAVDIKSSEEAVPGMDRPISKKDNKGHSTKRNAVASSTPSVRNETSARPKRKVQIPSRLQSDENTLKLLRFNERSRDICEKSSKLAEKIHKTCDVSMSKRLLVSDFKDENAYFDSASTTRDKTVSTRPISFESPTGDDVERVKLSRTTKTPKHHPCFKCVQCGLNFKTLSLFKRHKYSHKGKNSFICTLCKASFSSHSNLIRHRKTEHDKRDDKFSCPTCGKLFTSALTLQAHQNVHNVERPFKCKFCGKPFRWRVSLEYHHRVHTGQRPYSCKFCDKRFFDISSLQKHLRIHSNKKNFSCDLCNMKTRTLTALKAHVRKHLDISCVGDDLKRYSCEDCGKTFKNNASLKCHKFNHSGEKPYSCEVCGATFVWLAAYKRHCQTHTNVKPYKCDICGNSYADKAYLKRHRLGHSGERPFKCEVCSSTFVTVFNLKQHSKIHSSEKKFMCEVCGASFVRKCYLYKHRRIHYGKKTHACDQCDRKFYEPHRLRDHKKRHEKAANRLKKRYICEVCGRVFAKKVYLTKHVMTHTGNKPYVCPKCPAKFVDSFKLKRHIRTHDKGTARKVRSQWQNGAHSVSTTEAVISNLTAPNTAQTVVGAASSQSELEHVEIHIQGVKEEVEKEIIQLVSGEKLGSDHAVVQEGEMIQYVVEPSVESSDALQQIIVRHAGLPEQSEDSGEYKIIIVEIP</sequence>
<keyword evidence="7" id="KW-0238">DNA-binding</keyword>
<feature type="domain" description="C2H2-type" evidence="12">
    <location>
        <begin position="656"/>
        <end position="683"/>
    </location>
</feature>
<keyword evidence="5" id="KW-0862">Zinc</keyword>
<evidence type="ECO:0000256" key="1">
    <source>
        <dbReference type="ARBA" id="ARBA00004123"/>
    </source>
</evidence>
<feature type="domain" description="C2H2-type" evidence="12">
    <location>
        <begin position="537"/>
        <end position="564"/>
    </location>
</feature>
<evidence type="ECO:0000256" key="9">
    <source>
        <dbReference type="ARBA" id="ARBA00023242"/>
    </source>
</evidence>
<comment type="subcellular location">
    <subcellularLocation>
        <location evidence="1">Nucleus</location>
    </subcellularLocation>
</comment>
<feature type="domain" description="C2H2-type" evidence="12">
    <location>
        <begin position="628"/>
        <end position="655"/>
    </location>
</feature>
<reference evidence="14" key="1">
    <citation type="submission" date="2025-08" db="UniProtKB">
        <authorList>
            <consortium name="RefSeq"/>
        </authorList>
    </citation>
    <scope>IDENTIFICATION</scope>
</reference>
<keyword evidence="6" id="KW-0805">Transcription regulation</keyword>
<feature type="domain" description="C2H2-type" evidence="12">
    <location>
        <begin position="740"/>
        <end position="767"/>
    </location>
</feature>
<keyword evidence="3" id="KW-0677">Repeat</keyword>
<dbReference type="Proteomes" id="UP000694888">
    <property type="component" value="Unplaced"/>
</dbReference>
<evidence type="ECO:0000256" key="7">
    <source>
        <dbReference type="ARBA" id="ARBA00023125"/>
    </source>
</evidence>
<feature type="domain" description="C2H2-type" evidence="12">
    <location>
        <begin position="684"/>
        <end position="711"/>
    </location>
</feature>
<evidence type="ECO:0000259" key="12">
    <source>
        <dbReference type="PROSITE" id="PS50157"/>
    </source>
</evidence>
<feature type="domain" description="C2H2-type" evidence="12">
    <location>
        <begin position="423"/>
        <end position="450"/>
    </location>
</feature>
<dbReference type="SUPFAM" id="SSF57667">
    <property type="entry name" value="beta-beta-alpha zinc fingers"/>
    <property type="match status" value="7"/>
</dbReference>
<keyword evidence="4 10" id="KW-0863">Zinc-finger</keyword>
<feature type="domain" description="C2H2-type" evidence="12">
    <location>
        <begin position="481"/>
        <end position="508"/>
    </location>
</feature>
<dbReference type="Pfam" id="PF12874">
    <property type="entry name" value="zf-met"/>
    <property type="match status" value="1"/>
</dbReference>
<evidence type="ECO:0000256" key="8">
    <source>
        <dbReference type="ARBA" id="ARBA00023163"/>
    </source>
</evidence>
<dbReference type="PANTHER" id="PTHR24384">
    <property type="entry name" value="FINGER PUTATIVE TRANSCRIPTION FACTOR FAMILY-RELATED"/>
    <property type="match status" value="1"/>
</dbReference>
<evidence type="ECO:0000256" key="11">
    <source>
        <dbReference type="SAM" id="MobiDB-lite"/>
    </source>
</evidence>
<dbReference type="Gene3D" id="3.30.160.60">
    <property type="entry name" value="Classic Zinc Finger"/>
    <property type="match status" value="12"/>
</dbReference>
<feature type="domain" description="C2H2-type" evidence="12">
    <location>
        <begin position="509"/>
        <end position="536"/>
    </location>
</feature>
<dbReference type="Pfam" id="PF13912">
    <property type="entry name" value="zf-C2H2_6"/>
    <property type="match status" value="1"/>
</dbReference>
<evidence type="ECO:0000313" key="14">
    <source>
        <dbReference type="RefSeq" id="XP_005094870.1"/>
    </source>
</evidence>
<protein>
    <submittedName>
        <fullName evidence="14">Zinc finger protein 184</fullName>
    </submittedName>
</protein>
<evidence type="ECO:0000256" key="5">
    <source>
        <dbReference type="ARBA" id="ARBA00022833"/>
    </source>
</evidence>
<dbReference type="PROSITE" id="PS50157">
    <property type="entry name" value="ZINC_FINGER_C2H2_2"/>
    <property type="match status" value="13"/>
</dbReference>
<dbReference type="RefSeq" id="XP_005094870.1">
    <property type="nucleotide sequence ID" value="XM_005094813.3"/>
</dbReference>
<keyword evidence="2" id="KW-0479">Metal-binding</keyword>
<dbReference type="InterPro" id="IPR036236">
    <property type="entry name" value="Znf_C2H2_sf"/>
</dbReference>
<dbReference type="InterPro" id="IPR013087">
    <property type="entry name" value="Znf_C2H2_type"/>
</dbReference>
<dbReference type="InterPro" id="IPR050752">
    <property type="entry name" value="C2H2-ZF_domain"/>
</dbReference>
<feature type="domain" description="C2H2-type" evidence="12">
    <location>
        <begin position="801"/>
        <end position="828"/>
    </location>
</feature>
<evidence type="ECO:0000256" key="4">
    <source>
        <dbReference type="ARBA" id="ARBA00022771"/>
    </source>
</evidence>
<proteinExistence type="predicted"/>
<organism evidence="13 14">
    <name type="scientific">Aplysia californica</name>
    <name type="common">California sea hare</name>
    <dbReference type="NCBI Taxonomy" id="6500"/>
    <lineage>
        <taxon>Eukaryota</taxon>
        <taxon>Metazoa</taxon>
        <taxon>Spiralia</taxon>
        <taxon>Lophotrochozoa</taxon>
        <taxon>Mollusca</taxon>
        <taxon>Gastropoda</taxon>
        <taxon>Heterobranchia</taxon>
        <taxon>Euthyneura</taxon>
        <taxon>Tectipleura</taxon>
        <taxon>Aplysiida</taxon>
        <taxon>Aplysioidea</taxon>
        <taxon>Aplysiidae</taxon>
        <taxon>Aplysia</taxon>
    </lineage>
</organism>
<accession>A0ABM0JJ74</accession>
<feature type="domain" description="C2H2-type" evidence="12">
    <location>
        <begin position="451"/>
        <end position="479"/>
    </location>
</feature>
<keyword evidence="13" id="KW-1185">Reference proteome</keyword>
<keyword evidence="8" id="KW-0804">Transcription</keyword>
<feature type="compositionally biased region" description="Polar residues" evidence="11">
    <location>
        <begin position="300"/>
        <end position="312"/>
    </location>
</feature>
<name>A0ABM0JJ74_APLCA</name>
<keyword evidence="9" id="KW-0539">Nucleus</keyword>
<evidence type="ECO:0000313" key="13">
    <source>
        <dbReference type="Proteomes" id="UP000694888"/>
    </source>
</evidence>
<dbReference type="PROSITE" id="PS00028">
    <property type="entry name" value="ZINC_FINGER_C2H2_1"/>
    <property type="match status" value="13"/>
</dbReference>
<feature type="domain" description="C2H2-type" evidence="12">
    <location>
        <begin position="712"/>
        <end position="739"/>
    </location>
</feature>
<dbReference type="SMART" id="SM00355">
    <property type="entry name" value="ZnF_C2H2"/>
    <property type="match status" value="14"/>
</dbReference>
<dbReference type="GeneID" id="101849280"/>
<dbReference type="Pfam" id="PF00096">
    <property type="entry name" value="zf-C2H2"/>
    <property type="match status" value="6"/>
</dbReference>
<feature type="domain" description="C2H2-type" evidence="12">
    <location>
        <begin position="773"/>
        <end position="800"/>
    </location>
</feature>
<evidence type="ECO:0000256" key="6">
    <source>
        <dbReference type="ARBA" id="ARBA00023015"/>
    </source>
</evidence>
<evidence type="ECO:0000256" key="10">
    <source>
        <dbReference type="PROSITE-ProRule" id="PRU00042"/>
    </source>
</evidence>